<dbReference type="InterPro" id="IPR004358">
    <property type="entry name" value="Sig_transdc_His_kin-like_C"/>
</dbReference>
<keyword evidence="4" id="KW-0597">Phosphoprotein</keyword>
<dbReference type="SMART" id="SM00387">
    <property type="entry name" value="HATPase_c"/>
    <property type="match status" value="1"/>
</dbReference>
<dbReference type="PANTHER" id="PTHR43065:SF46">
    <property type="entry name" value="C4-DICARBOXYLATE TRANSPORT SENSOR PROTEIN DCTB"/>
    <property type="match status" value="1"/>
</dbReference>
<dbReference type="InterPro" id="IPR036890">
    <property type="entry name" value="HATPase_C_sf"/>
</dbReference>
<proteinExistence type="predicted"/>
<keyword evidence="9" id="KW-0067">ATP-binding</keyword>
<keyword evidence="7" id="KW-0547">Nucleotide-binding</keyword>
<evidence type="ECO:0000256" key="4">
    <source>
        <dbReference type="ARBA" id="ARBA00022553"/>
    </source>
</evidence>
<dbReference type="SUPFAM" id="SSF55874">
    <property type="entry name" value="ATPase domain of HSP90 chaperone/DNA topoisomerase II/histidine kinase"/>
    <property type="match status" value="1"/>
</dbReference>
<protein>
    <recommendedName>
        <fullName evidence="3">histidine kinase</fullName>
        <ecNumber evidence="3">2.7.13.3</ecNumber>
    </recommendedName>
</protein>
<evidence type="ECO:0000256" key="1">
    <source>
        <dbReference type="ARBA" id="ARBA00000085"/>
    </source>
</evidence>
<evidence type="ECO:0000256" key="5">
    <source>
        <dbReference type="ARBA" id="ARBA00022679"/>
    </source>
</evidence>
<evidence type="ECO:0000256" key="12">
    <source>
        <dbReference type="ARBA" id="ARBA00023136"/>
    </source>
</evidence>
<sequence>MPHRPELLIRRLGRRYGIALAVVAGLLLLDQAVLQPLLVRLNLSAPVINLAGRQRMLSQSIAKDALAIAIDPQAHPSADLALQDKLAEWRRVHEGLKQGDASLKLSETRNPEIMSHLTGLDRQVSSIATAVNELRERPYQRHRSIASLLAAEREFLPAMDHIVQLYEEDAQQQVVRLRATGLVATMLVITLMAGLYWLVLGPAVTLIRQQVERLETHELELMEARDQLEQRVQERTLQLSDLNVALAEEASQRAASEQRTLQLQSQLAHASRLNSLGELATGIAHELNQPLGAISNYAETLLILTDGDLVDRQPLVRNASRIRESAQRAGAIIRRMRNFVRSRTTPRAIESVNSLITDVVALCEPDLQSRSVTVRVECDETTHSQVFVDAIQIQQVLVNVIRNAAQAVECRPRGRRVVSISTTWSSEDIDIRVDDNGEGFPDEFDVAGASLQSTKPDGLGLGLSISRSILATHGGELQTANHEEGGARVTVRLPLVETTSRLEPADRLCC</sequence>
<comment type="subcellular location">
    <subcellularLocation>
        <location evidence="2">Membrane</location>
        <topology evidence="2">Multi-pass membrane protein</topology>
    </subcellularLocation>
</comment>
<evidence type="ECO:0000259" key="14">
    <source>
        <dbReference type="PROSITE" id="PS50109"/>
    </source>
</evidence>
<dbReference type="PROSITE" id="PS50109">
    <property type="entry name" value="HIS_KIN"/>
    <property type="match status" value="1"/>
</dbReference>
<dbReference type="PRINTS" id="PR00344">
    <property type="entry name" value="BCTRLSENSOR"/>
</dbReference>
<keyword evidence="10" id="KW-1133">Transmembrane helix</keyword>
<dbReference type="Pfam" id="PF00512">
    <property type="entry name" value="HisKA"/>
    <property type="match status" value="1"/>
</dbReference>
<dbReference type="Pfam" id="PF13675">
    <property type="entry name" value="PilJ"/>
    <property type="match status" value="1"/>
</dbReference>
<evidence type="ECO:0000256" key="11">
    <source>
        <dbReference type="ARBA" id="ARBA00023012"/>
    </source>
</evidence>
<evidence type="ECO:0000256" key="3">
    <source>
        <dbReference type="ARBA" id="ARBA00012438"/>
    </source>
</evidence>
<evidence type="ECO:0000313" key="16">
    <source>
        <dbReference type="Proteomes" id="UP000315700"/>
    </source>
</evidence>
<dbReference type="InterPro" id="IPR003594">
    <property type="entry name" value="HATPase_dom"/>
</dbReference>
<comment type="catalytic activity">
    <reaction evidence="1">
        <text>ATP + protein L-histidine = ADP + protein N-phospho-L-histidine.</text>
        <dbReference type="EC" id="2.7.13.3"/>
    </reaction>
</comment>
<keyword evidence="6" id="KW-0812">Transmembrane</keyword>
<dbReference type="AlphaFoldDB" id="A0A517SJ53"/>
<dbReference type="InParanoid" id="A0A517SJ53"/>
<dbReference type="GO" id="GO:0000155">
    <property type="term" value="F:phosphorelay sensor kinase activity"/>
    <property type="evidence" value="ECO:0007669"/>
    <property type="project" value="InterPro"/>
</dbReference>
<keyword evidence="12" id="KW-0472">Membrane</keyword>
<evidence type="ECO:0000256" key="2">
    <source>
        <dbReference type="ARBA" id="ARBA00004141"/>
    </source>
</evidence>
<dbReference type="SMART" id="SM00388">
    <property type="entry name" value="HisKA"/>
    <property type="match status" value="1"/>
</dbReference>
<keyword evidence="5 15" id="KW-0808">Transferase</keyword>
<evidence type="ECO:0000256" key="8">
    <source>
        <dbReference type="ARBA" id="ARBA00022777"/>
    </source>
</evidence>
<dbReference type="OrthoDB" id="7568856at2"/>
<dbReference type="InterPro" id="IPR036097">
    <property type="entry name" value="HisK_dim/P_sf"/>
</dbReference>
<dbReference type="InterPro" id="IPR005467">
    <property type="entry name" value="His_kinase_dom"/>
</dbReference>
<dbReference type="PANTHER" id="PTHR43065">
    <property type="entry name" value="SENSOR HISTIDINE KINASE"/>
    <property type="match status" value="1"/>
</dbReference>
<evidence type="ECO:0000256" key="10">
    <source>
        <dbReference type="ARBA" id="ARBA00022989"/>
    </source>
</evidence>
<dbReference type="CDD" id="cd00082">
    <property type="entry name" value="HisKA"/>
    <property type="match status" value="1"/>
</dbReference>
<gene>
    <name evidence="15" type="primary">fixL</name>
    <name evidence="15" type="ORF">Pan44_42120</name>
</gene>
<feature type="coiled-coil region" evidence="13">
    <location>
        <begin position="207"/>
        <end position="245"/>
    </location>
</feature>
<dbReference type="GO" id="GO:0005524">
    <property type="term" value="F:ATP binding"/>
    <property type="evidence" value="ECO:0007669"/>
    <property type="project" value="UniProtKB-KW"/>
</dbReference>
<organism evidence="15 16">
    <name type="scientific">Caulifigura coniformis</name>
    <dbReference type="NCBI Taxonomy" id="2527983"/>
    <lineage>
        <taxon>Bacteria</taxon>
        <taxon>Pseudomonadati</taxon>
        <taxon>Planctomycetota</taxon>
        <taxon>Planctomycetia</taxon>
        <taxon>Planctomycetales</taxon>
        <taxon>Planctomycetaceae</taxon>
        <taxon>Caulifigura</taxon>
    </lineage>
</organism>
<dbReference type="EC" id="2.7.13.3" evidence="3"/>
<feature type="domain" description="Histidine kinase" evidence="14">
    <location>
        <begin position="282"/>
        <end position="497"/>
    </location>
</feature>
<keyword evidence="8" id="KW-0418">Kinase</keyword>
<evidence type="ECO:0000313" key="15">
    <source>
        <dbReference type="EMBL" id="QDT56160.1"/>
    </source>
</evidence>
<evidence type="ECO:0000256" key="7">
    <source>
        <dbReference type="ARBA" id="ARBA00022741"/>
    </source>
</evidence>
<dbReference type="InterPro" id="IPR003661">
    <property type="entry name" value="HisK_dim/P_dom"/>
</dbReference>
<name>A0A517SJ53_9PLAN</name>
<dbReference type="EMBL" id="CP036271">
    <property type="protein sequence ID" value="QDT56160.1"/>
    <property type="molecule type" value="Genomic_DNA"/>
</dbReference>
<accession>A0A517SJ53</accession>
<evidence type="ECO:0000256" key="6">
    <source>
        <dbReference type="ARBA" id="ARBA00022692"/>
    </source>
</evidence>
<keyword evidence="16" id="KW-1185">Reference proteome</keyword>
<reference evidence="15 16" key="1">
    <citation type="submission" date="2019-02" db="EMBL/GenBank/DDBJ databases">
        <title>Deep-cultivation of Planctomycetes and their phenomic and genomic characterization uncovers novel biology.</title>
        <authorList>
            <person name="Wiegand S."/>
            <person name="Jogler M."/>
            <person name="Boedeker C."/>
            <person name="Pinto D."/>
            <person name="Vollmers J."/>
            <person name="Rivas-Marin E."/>
            <person name="Kohn T."/>
            <person name="Peeters S.H."/>
            <person name="Heuer A."/>
            <person name="Rast P."/>
            <person name="Oberbeckmann S."/>
            <person name="Bunk B."/>
            <person name="Jeske O."/>
            <person name="Meyerdierks A."/>
            <person name="Storesund J.E."/>
            <person name="Kallscheuer N."/>
            <person name="Luecker S."/>
            <person name="Lage O.M."/>
            <person name="Pohl T."/>
            <person name="Merkel B.J."/>
            <person name="Hornburger P."/>
            <person name="Mueller R.-W."/>
            <person name="Bruemmer F."/>
            <person name="Labrenz M."/>
            <person name="Spormann A.M."/>
            <person name="Op den Camp H."/>
            <person name="Overmann J."/>
            <person name="Amann R."/>
            <person name="Jetten M.S.M."/>
            <person name="Mascher T."/>
            <person name="Medema M.H."/>
            <person name="Devos D.P."/>
            <person name="Kaster A.-K."/>
            <person name="Ovreas L."/>
            <person name="Rohde M."/>
            <person name="Galperin M.Y."/>
            <person name="Jogler C."/>
        </authorList>
    </citation>
    <scope>NUCLEOTIDE SEQUENCE [LARGE SCALE GENOMIC DNA]</scope>
    <source>
        <strain evidence="15 16">Pan44</strain>
    </source>
</reference>
<dbReference type="InterPro" id="IPR029095">
    <property type="entry name" value="NarX-like_N"/>
</dbReference>
<dbReference type="KEGG" id="ccos:Pan44_42120"/>
<dbReference type="SUPFAM" id="SSF47384">
    <property type="entry name" value="Homodimeric domain of signal transducing histidine kinase"/>
    <property type="match status" value="1"/>
</dbReference>
<evidence type="ECO:0000256" key="13">
    <source>
        <dbReference type="SAM" id="Coils"/>
    </source>
</evidence>
<dbReference type="Pfam" id="PF02518">
    <property type="entry name" value="HATPase_c"/>
    <property type="match status" value="1"/>
</dbReference>
<keyword evidence="11" id="KW-0902">Two-component regulatory system</keyword>
<dbReference type="GO" id="GO:0016020">
    <property type="term" value="C:membrane"/>
    <property type="evidence" value="ECO:0007669"/>
    <property type="project" value="UniProtKB-SubCell"/>
</dbReference>
<dbReference type="RefSeq" id="WP_145033165.1">
    <property type="nucleotide sequence ID" value="NZ_CP036271.1"/>
</dbReference>
<evidence type="ECO:0000256" key="9">
    <source>
        <dbReference type="ARBA" id="ARBA00022840"/>
    </source>
</evidence>
<dbReference type="Gene3D" id="3.30.565.10">
    <property type="entry name" value="Histidine kinase-like ATPase, C-terminal domain"/>
    <property type="match status" value="1"/>
</dbReference>
<dbReference type="Gene3D" id="1.10.287.130">
    <property type="match status" value="1"/>
</dbReference>
<keyword evidence="13" id="KW-0175">Coiled coil</keyword>
<dbReference type="Proteomes" id="UP000315700">
    <property type="component" value="Chromosome"/>
</dbReference>